<evidence type="ECO:0000313" key="1">
    <source>
        <dbReference type="EMBL" id="GFD30838.1"/>
    </source>
</evidence>
<gene>
    <name evidence="1" type="ORF">Tci_902807</name>
</gene>
<name>A0A699VB06_TANCI</name>
<accession>A0A699VB06</accession>
<reference evidence="1" key="1">
    <citation type="journal article" date="2019" name="Sci. Rep.">
        <title>Draft genome of Tanacetum cinerariifolium, the natural source of mosquito coil.</title>
        <authorList>
            <person name="Yamashiro T."/>
            <person name="Shiraishi A."/>
            <person name="Satake H."/>
            <person name="Nakayama K."/>
        </authorList>
    </citation>
    <scope>NUCLEOTIDE SEQUENCE</scope>
</reference>
<dbReference type="EMBL" id="BKCJ011407993">
    <property type="protein sequence ID" value="GFD30838.1"/>
    <property type="molecule type" value="Genomic_DNA"/>
</dbReference>
<organism evidence="1">
    <name type="scientific">Tanacetum cinerariifolium</name>
    <name type="common">Dalmatian daisy</name>
    <name type="synonym">Chrysanthemum cinerariifolium</name>
    <dbReference type="NCBI Taxonomy" id="118510"/>
    <lineage>
        <taxon>Eukaryota</taxon>
        <taxon>Viridiplantae</taxon>
        <taxon>Streptophyta</taxon>
        <taxon>Embryophyta</taxon>
        <taxon>Tracheophyta</taxon>
        <taxon>Spermatophyta</taxon>
        <taxon>Magnoliopsida</taxon>
        <taxon>eudicotyledons</taxon>
        <taxon>Gunneridae</taxon>
        <taxon>Pentapetalae</taxon>
        <taxon>asterids</taxon>
        <taxon>campanulids</taxon>
        <taxon>Asterales</taxon>
        <taxon>Asteraceae</taxon>
        <taxon>Asteroideae</taxon>
        <taxon>Anthemideae</taxon>
        <taxon>Anthemidinae</taxon>
        <taxon>Tanacetum</taxon>
    </lineage>
</organism>
<protein>
    <submittedName>
        <fullName evidence="1">Uncharacterized protein</fullName>
    </submittedName>
</protein>
<sequence length="87" mass="10279">MYKDTLKDSGVGTDKSVEELQVEVELQRLNNHTTKEDQQIKKMAMMKMHGIKKFIKEKMDSLRKNKTWELVDHLVGQKSRSCKWLLD</sequence>
<dbReference type="AlphaFoldDB" id="A0A699VB06"/>
<proteinExistence type="predicted"/>
<comment type="caution">
    <text evidence="1">The sequence shown here is derived from an EMBL/GenBank/DDBJ whole genome shotgun (WGS) entry which is preliminary data.</text>
</comment>